<dbReference type="InterPro" id="IPR015424">
    <property type="entry name" value="PyrdxlP-dep_Trfase"/>
</dbReference>
<evidence type="ECO:0000313" key="13">
    <source>
        <dbReference type="EMBL" id="KAI3856464.1"/>
    </source>
</evidence>
<protein>
    <recommendedName>
        <fullName evidence="6">serine C-palmitoyltransferase</fullName>
        <ecNumber evidence="6">2.3.1.50</ecNumber>
    </recommendedName>
</protein>
<dbReference type="Gene3D" id="3.90.1150.10">
    <property type="entry name" value="Aspartate Aminotransferase, domain 1"/>
    <property type="match status" value="1"/>
</dbReference>
<evidence type="ECO:0000256" key="10">
    <source>
        <dbReference type="ARBA" id="ARBA00048528"/>
    </source>
</evidence>
<feature type="domain" description="Aminotransferase class I/classII large" evidence="12">
    <location>
        <begin position="121"/>
        <end position="354"/>
    </location>
</feature>
<evidence type="ECO:0000256" key="6">
    <source>
        <dbReference type="ARBA" id="ARBA00013220"/>
    </source>
</evidence>
<dbReference type="InterPro" id="IPR001917">
    <property type="entry name" value="Aminotrans_II_pyridoxalP_BS"/>
</dbReference>
<dbReference type="EMBL" id="JAJJMB010015001">
    <property type="protein sequence ID" value="KAI3856464.1"/>
    <property type="molecule type" value="Genomic_DNA"/>
</dbReference>
<dbReference type="AlphaFoldDB" id="A0AAD4S2C4"/>
<gene>
    <name evidence="13" type="ORF">MKW98_008916</name>
</gene>
<dbReference type="GO" id="GO:0004758">
    <property type="term" value="F:serine C-palmitoyltransferase activity"/>
    <property type="evidence" value="ECO:0007669"/>
    <property type="project" value="UniProtKB-EC"/>
</dbReference>
<comment type="cofactor">
    <cofactor evidence="1 11">
        <name>pyridoxal 5'-phosphate</name>
        <dbReference type="ChEBI" id="CHEBI:597326"/>
    </cofactor>
</comment>
<comment type="similarity">
    <text evidence="5 11">Belongs to the class-II pyridoxal-phosphate-dependent aminotransferase family.</text>
</comment>
<dbReference type="Pfam" id="PF00155">
    <property type="entry name" value="Aminotran_1_2"/>
    <property type="match status" value="1"/>
</dbReference>
<evidence type="ECO:0000256" key="7">
    <source>
        <dbReference type="ARBA" id="ARBA00022679"/>
    </source>
</evidence>
<evidence type="ECO:0000256" key="2">
    <source>
        <dbReference type="ARBA" id="ARBA00004389"/>
    </source>
</evidence>
<evidence type="ECO:0000313" key="14">
    <source>
        <dbReference type="Proteomes" id="UP001202328"/>
    </source>
</evidence>
<evidence type="ECO:0000256" key="5">
    <source>
        <dbReference type="ARBA" id="ARBA00008392"/>
    </source>
</evidence>
<evidence type="ECO:0000259" key="12">
    <source>
        <dbReference type="Pfam" id="PF00155"/>
    </source>
</evidence>
<name>A0AAD4S2C4_9MAGN</name>
<keyword evidence="9" id="KW-0746">Sphingolipid metabolism</keyword>
<dbReference type="Gene3D" id="3.40.640.10">
    <property type="entry name" value="Type I PLP-dependent aspartate aminotransferase-like (Major domain)"/>
    <property type="match status" value="1"/>
</dbReference>
<dbReference type="PANTHER" id="PTHR13693">
    <property type="entry name" value="CLASS II AMINOTRANSFERASE/8-AMINO-7-OXONONANOATE SYNTHASE"/>
    <property type="match status" value="1"/>
</dbReference>
<comment type="subcellular location">
    <subcellularLocation>
        <location evidence="2">Endoplasmic reticulum membrane</location>
        <topology evidence="2">Single-pass membrane protein</topology>
    </subcellularLocation>
</comment>
<dbReference type="GO" id="GO:0046513">
    <property type="term" value="P:ceramide biosynthetic process"/>
    <property type="evidence" value="ECO:0007669"/>
    <property type="project" value="TreeGrafter"/>
</dbReference>
<dbReference type="SUPFAM" id="SSF53383">
    <property type="entry name" value="PLP-dependent transferases"/>
    <property type="match status" value="1"/>
</dbReference>
<dbReference type="PROSITE" id="PS00599">
    <property type="entry name" value="AA_TRANSFER_CLASS_2"/>
    <property type="match status" value="1"/>
</dbReference>
<evidence type="ECO:0000256" key="11">
    <source>
        <dbReference type="RuleBase" id="RU003693"/>
    </source>
</evidence>
<reference evidence="13" key="1">
    <citation type="submission" date="2022-04" db="EMBL/GenBank/DDBJ databases">
        <title>A functionally conserved STORR gene fusion in Papaver species that diverged 16.8 million years ago.</title>
        <authorList>
            <person name="Catania T."/>
        </authorList>
    </citation>
    <scope>NUCLEOTIDE SEQUENCE</scope>
    <source>
        <strain evidence="13">S-188037</strain>
    </source>
</reference>
<keyword evidence="14" id="KW-1185">Reference proteome</keyword>
<comment type="caution">
    <text evidence="13">The sequence shown here is derived from an EMBL/GenBank/DDBJ whole genome shotgun (WGS) entry which is preliminary data.</text>
</comment>
<accession>A0AAD4S2C4</accession>
<dbReference type="GO" id="GO:0046512">
    <property type="term" value="P:sphingosine biosynthetic process"/>
    <property type="evidence" value="ECO:0007669"/>
    <property type="project" value="TreeGrafter"/>
</dbReference>
<comment type="pathway">
    <text evidence="4">Sphingolipid metabolism.</text>
</comment>
<keyword evidence="7" id="KW-0808">Transferase</keyword>
<evidence type="ECO:0000256" key="9">
    <source>
        <dbReference type="ARBA" id="ARBA00022919"/>
    </source>
</evidence>
<dbReference type="GO" id="GO:0005789">
    <property type="term" value="C:endoplasmic reticulum membrane"/>
    <property type="evidence" value="ECO:0007669"/>
    <property type="project" value="UniProtKB-SubCell"/>
</dbReference>
<dbReference type="GO" id="GO:0017059">
    <property type="term" value="C:serine palmitoyltransferase complex"/>
    <property type="evidence" value="ECO:0007669"/>
    <property type="project" value="TreeGrafter"/>
</dbReference>
<keyword evidence="9" id="KW-0443">Lipid metabolism</keyword>
<dbReference type="Proteomes" id="UP001202328">
    <property type="component" value="Unassembled WGS sequence"/>
</dbReference>
<evidence type="ECO:0000256" key="1">
    <source>
        <dbReference type="ARBA" id="ARBA00001933"/>
    </source>
</evidence>
<comment type="pathway">
    <text evidence="3">Lipid metabolism; sphingolipid metabolism.</text>
</comment>
<dbReference type="PANTHER" id="PTHR13693:SF3">
    <property type="entry name" value="LD36009P"/>
    <property type="match status" value="1"/>
</dbReference>
<evidence type="ECO:0000256" key="4">
    <source>
        <dbReference type="ARBA" id="ARBA00004991"/>
    </source>
</evidence>
<sequence length="395" mass="44421">MPTWYPLLLTKFRDISPSPVWLSKIKTKVFFNGLNLEASYPEDCFNRPIASAPDSWIEVVERYSNDHNKTLKRTTSTRRSLVWTAEQQHCTRNWKNVLLALLEKRLLWLLVWGALVRAFQHNSPSHLEKVLREAIAEGEGNADGQLLTHRPWKKIIVVVEGIYSMEGDLCRLPEIIAVCKKYKAYTYLDEAHSIGAVGKSGRGVCEFLGVDTADVDIMMGTFSKSFGSCGGYIAASKEVIEYLKLTCPAHLYATAISPPAAQQILSSIKNSNFFRSELQKMGFQVIGDNDSPVMPIMVYNPAKISAFSREFFKRNVAVVAVGYPAIKQLMLARVRICISASHTREDLLTALEVISQVGDQVGIKYFPAEPKKQQCKGRLKLDEERNVISNEETLN</sequence>
<dbReference type="EC" id="2.3.1.50" evidence="6"/>
<dbReference type="InterPro" id="IPR015422">
    <property type="entry name" value="PyrdxlP-dep_Trfase_small"/>
</dbReference>
<dbReference type="InterPro" id="IPR015421">
    <property type="entry name" value="PyrdxlP-dep_Trfase_major"/>
</dbReference>
<evidence type="ECO:0000256" key="3">
    <source>
        <dbReference type="ARBA" id="ARBA00004760"/>
    </source>
</evidence>
<comment type="catalytic activity">
    <reaction evidence="10">
        <text>L-serine + hexadecanoyl-CoA + H(+) = 3-oxosphinganine + CO2 + CoA</text>
        <dbReference type="Rhea" id="RHEA:14761"/>
        <dbReference type="ChEBI" id="CHEBI:15378"/>
        <dbReference type="ChEBI" id="CHEBI:16526"/>
        <dbReference type="ChEBI" id="CHEBI:33384"/>
        <dbReference type="ChEBI" id="CHEBI:57287"/>
        <dbReference type="ChEBI" id="CHEBI:57379"/>
        <dbReference type="ChEBI" id="CHEBI:58299"/>
        <dbReference type="EC" id="2.3.1.50"/>
    </reaction>
</comment>
<dbReference type="InterPro" id="IPR004839">
    <property type="entry name" value="Aminotransferase_I/II_large"/>
</dbReference>
<organism evidence="13 14">
    <name type="scientific">Papaver atlanticum</name>
    <dbReference type="NCBI Taxonomy" id="357466"/>
    <lineage>
        <taxon>Eukaryota</taxon>
        <taxon>Viridiplantae</taxon>
        <taxon>Streptophyta</taxon>
        <taxon>Embryophyta</taxon>
        <taxon>Tracheophyta</taxon>
        <taxon>Spermatophyta</taxon>
        <taxon>Magnoliopsida</taxon>
        <taxon>Ranunculales</taxon>
        <taxon>Papaveraceae</taxon>
        <taxon>Papaveroideae</taxon>
        <taxon>Papaver</taxon>
    </lineage>
</organism>
<evidence type="ECO:0000256" key="8">
    <source>
        <dbReference type="ARBA" id="ARBA00022898"/>
    </source>
</evidence>
<dbReference type="InterPro" id="IPR050087">
    <property type="entry name" value="AON_synthase_class-II"/>
</dbReference>
<keyword evidence="8 11" id="KW-0663">Pyridoxal phosphate</keyword>
<dbReference type="GO" id="GO:0030170">
    <property type="term" value="F:pyridoxal phosphate binding"/>
    <property type="evidence" value="ECO:0007669"/>
    <property type="project" value="InterPro"/>
</dbReference>
<proteinExistence type="inferred from homology"/>